<comment type="caution">
    <text evidence="13">The sequence shown here is derived from an EMBL/GenBank/DDBJ whole genome shotgun (WGS) entry which is preliminary data.</text>
</comment>
<dbReference type="InterPro" id="IPR052235">
    <property type="entry name" value="Nephronectin_domain"/>
</dbReference>
<dbReference type="SUPFAM" id="SSF57256">
    <property type="entry name" value="Elafin-like"/>
    <property type="match status" value="1"/>
</dbReference>
<evidence type="ECO:0000259" key="12">
    <source>
        <dbReference type="PROSITE" id="PS51390"/>
    </source>
</evidence>
<feature type="compositionally biased region" description="Polar residues" evidence="6">
    <location>
        <begin position="352"/>
        <end position="366"/>
    </location>
</feature>
<feature type="domain" description="WAP" evidence="12">
    <location>
        <begin position="114"/>
        <end position="160"/>
    </location>
</feature>
<feature type="signal peptide" evidence="7">
    <location>
        <begin position="1"/>
        <end position="19"/>
    </location>
</feature>
<keyword evidence="4" id="KW-1015">Disulfide bond</keyword>
<dbReference type="InterPro" id="IPR036645">
    <property type="entry name" value="Elafin-like_sf"/>
</dbReference>
<dbReference type="GO" id="GO:0005509">
    <property type="term" value="F:calcium ion binding"/>
    <property type="evidence" value="ECO:0007669"/>
    <property type="project" value="InterPro"/>
</dbReference>
<dbReference type="Proteomes" id="UP001174136">
    <property type="component" value="Unassembled WGS sequence"/>
</dbReference>
<dbReference type="InterPro" id="IPR036116">
    <property type="entry name" value="FN3_sf"/>
</dbReference>
<evidence type="ECO:0000259" key="10">
    <source>
        <dbReference type="PROSITE" id="PS50853"/>
    </source>
</evidence>
<keyword evidence="2 7" id="KW-0732">Signal</keyword>
<feature type="compositionally biased region" description="Low complexity" evidence="6">
    <location>
        <begin position="367"/>
        <end position="384"/>
    </location>
</feature>
<dbReference type="CDD" id="cd00063">
    <property type="entry name" value="FN3"/>
    <property type="match status" value="1"/>
</dbReference>
<evidence type="ECO:0000259" key="11">
    <source>
        <dbReference type="PROSITE" id="PS51041"/>
    </source>
</evidence>
<evidence type="ECO:0000313" key="13">
    <source>
        <dbReference type="EMBL" id="KAK0132115.1"/>
    </source>
</evidence>
<evidence type="ECO:0000256" key="1">
    <source>
        <dbReference type="ARBA" id="ARBA00022536"/>
    </source>
</evidence>
<dbReference type="GO" id="GO:0071944">
    <property type="term" value="C:cell periphery"/>
    <property type="evidence" value="ECO:0007669"/>
    <property type="project" value="UniProtKB-ARBA"/>
</dbReference>
<dbReference type="InterPro" id="IPR001881">
    <property type="entry name" value="EGF-like_Ca-bd_dom"/>
</dbReference>
<feature type="domain" description="EMI" evidence="11">
    <location>
        <begin position="33"/>
        <end position="106"/>
    </location>
</feature>
<dbReference type="InterPro" id="IPR000082">
    <property type="entry name" value="SEA_dom"/>
</dbReference>
<dbReference type="InterPro" id="IPR011489">
    <property type="entry name" value="EMI_domain"/>
</dbReference>
<dbReference type="InterPro" id="IPR008197">
    <property type="entry name" value="WAP_dom"/>
</dbReference>
<evidence type="ECO:0000256" key="2">
    <source>
        <dbReference type="ARBA" id="ARBA00022729"/>
    </source>
</evidence>
<dbReference type="Gene3D" id="2.60.40.10">
    <property type="entry name" value="Immunoglobulins"/>
    <property type="match status" value="1"/>
</dbReference>
<organism evidence="13 14">
    <name type="scientific">Merluccius polli</name>
    <name type="common">Benguela hake</name>
    <name type="synonym">Merluccius cadenati</name>
    <dbReference type="NCBI Taxonomy" id="89951"/>
    <lineage>
        <taxon>Eukaryota</taxon>
        <taxon>Metazoa</taxon>
        <taxon>Chordata</taxon>
        <taxon>Craniata</taxon>
        <taxon>Vertebrata</taxon>
        <taxon>Euteleostomi</taxon>
        <taxon>Actinopterygii</taxon>
        <taxon>Neopterygii</taxon>
        <taxon>Teleostei</taxon>
        <taxon>Neoteleostei</taxon>
        <taxon>Acanthomorphata</taxon>
        <taxon>Zeiogadaria</taxon>
        <taxon>Gadariae</taxon>
        <taxon>Gadiformes</taxon>
        <taxon>Gadoidei</taxon>
        <taxon>Merlucciidae</taxon>
        <taxon>Merluccius</taxon>
    </lineage>
</organism>
<feature type="region of interest" description="Disordered" evidence="6">
    <location>
        <begin position="321"/>
        <end position="388"/>
    </location>
</feature>
<dbReference type="Pfam" id="PF00041">
    <property type="entry name" value="fn3"/>
    <property type="match status" value="1"/>
</dbReference>
<dbReference type="GO" id="GO:0030855">
    <property type="term" value="P:epithelial cell differentiation"/>
    <property type="evidence" value="ECO:0007669"/>
    <property type="project" value="UniProtKB-ARBA"/>
</dbReference>
<evidence type="ECO:0000259" key="9">
    <source>
        <dbReference type="PROSITE" id="PS50026"/>
    </source>
</evidence>
<dbReference type="InterPro" id="IPR000152">
    <property type="entry name" value="EGF-type_Asp/Asn_hydroxyl_site"/>
</dbReference>
<gene>
    <name evidence="13" type="primary">UMODL1</name>
    <name evidence="13" type="ORF">N1851_033100</name>
</gene>
<dbReference type="Gene3D" id="2.10.25.10">
    <property type="entry name" value="Laminin"/>
    <property type="match status" value="2"/>
</dbReference>
<dbReference type="PANTHER" id="PTHR24050">
    <property type="entry name" value="PA14 DOMAIN-CONTAINING PROTEIN"/>
    <property type="match status" value="1"/>
</dbReference>
<feature type="domain" description="Fibronectin type-III" evidence="10">
    <location>
        <begin position="387"/>
        <end position="476"/>
    </location>
</feature>
<keyword evidence="1 5" id="KW-0245">EGF-like domain</keyword>
<dbReference type="GO" id="GO:0030414">
    <property type="term" value="F:peptidase inhibitor activity"/>
    <property type="evidence" value="ECO:0007669"/>
    <property type="project" value="InterPro"/>
</dbReference>
<protein>
    <submittedName>
        <fullName evidence="13">Uromodulin-like 1</fullName>
    </submittedName>
</protein>
<evidence type="ECO:0000313" key="14">
    <source>
        <dbReference type="Proteomes" id="UP001174136"/>
    </source>
</evidence>
<sequence>MSWVHSMWIAGALAALARGHHAMIEGHDLSKSGYHLCTANETRIVSYVVFRVAPYIVQRHCGGWLPWRMCNVTLYKITYGTEYKKVTQEVTRCCHGFIRVGSYCALPLDRSREFTTKPGLCPAAGEEPPDTCETCVWDIDCSGWQKCCETVNGSRCVDPATFSHYVANGGSSLNVTVTVKTDYHRMMASDKGLLNHTQLLLAMVNGALNSSEVSVKYLSSCPVGPYRTATSLIIGCNTTLSLDDTTANMHLLLRDVTEVSAVTVEDVDECAHPALRNCSPQAECNNTVASYHCTCRQGYTDVLPQNAGASCETDQTTTDAPACIYGPAGPPSPPAPPGPTPDGPAENPDPSQPTAAPTLSTASENLSPSYTTYTSVTPPEESSTCAPPQLTQLSSSHITDTSFYLYWSSPSPSNQTSYLVVLRYGSEAISHWETNENTLNVTGLYPGVLYNVTVTPCACDAQGESLRVNVKTAAQTLAATARVTNINFTEDFLNSSSQAYLNFSTSFKEEIYKSLSPELMELVKSGKVRIEITSVSWGSVVVNFTIVSAQNYDTLNVSDAVLSSLLNSSNYYLDENSTHFDECASGINDCSQYATCNNTWGSYTCVCNDGFEDMDSGRPGRVCGGIWSSKKTLCSFPAHHCRYRYHFLNDAHHCRYRYHFLNDAHHCRYRYHFLDDAHHCTYCYHFLDNAHRCTYRYHFLDNAHHCTYCYHFLNDAHHSTYRYHFLDDAHHCRYHFLDNAHHCNYCYHFLNDAHHCTYCYHFLNDAHHCNYHFLNDAHHCTYCYHFLNDAHHCNYHFLNDAHHCNYHFLNDAHHCNYHFLNDAHHCTYRYHFHDNAHHCRYRYCEPPH</sequence>
<feature type="domain" description="SEA" evidence="8">
    <location>
        <begin position="473"/>
        <end position="585"/>
    </location>
</feature>
<comment type="caution">
    <text evidence="5">Lacks conserved residue(s) required for the propagation of feature annotation.</text>
</comment>
<dbReference type="SMART" id="SM00181">
    <property type="entry name" value="EGF"/>
    <property type="match status" value="2"/>
</dbReference>
<evidence type="ECO:0000256" key="4">
    <source>
        <dbReference type="ARBA" id="ARBA00023157"/>
    </source>
</evidence>
<dbReference type="PROSITE" id="PS51041">
    <property type="entry name" value="EMI"/>
    <property type="match status" value="1"/>
</dbReference>
<dbReference type="PROSITE" id="PS50026">
    <property type="entry name" value="EGF_3"/>
    <property type="match status" value="2"/>
</dbReference>
<dbReference type="EMBL" id="JAOPHQ010006291">
    <property type="protein sequence ID" value="KAK0132115.1"/>
    <property type="molecule type" value="Genomic_DNA"/>
</dbReference>
<dbReference type="SUPFAM" id="SSF57196">
    <property type="entry name" value="EGF/Laminin"/>
    <property type="match status" value="2"/>
</dbReference>
<keyword evidence="3" id="KW-0677">Repeat</keyword>
<dbReference type="InterPro" id="IPR003961">
    <property type="entry name" value="FN3_dom"/>
</dbReference>
<dbReference type="InterPro" id="IPR000742">
    <property type="entry name" value="EGF"/>
</dbReference>
<proteinExistence type="predicted"/>
<dbReference type="SMART" id="SM00060">
    <property type="entry name" value="FN3"/>
    <property type="match status" value="1"/>
</dbReference>
<feature type="domain" description="EGF-like" evidence="9">
    <location>
        <begin position="579"/>
        <end position="617"/>
    </location>
</feature>
<dbReference type="SMART" id="SM00217">
    <property type="entry name" value="WAP"/>
    <property type="match status" value="1"/>
</dbReference>
<dbReference type="PROSITE" id="PS50024">
    <property type="entry name" value="SEA"/>
    <property type="match status" value="1"/>
</dbReference>
<evidence type="ECO:0000256" key="6">
    <source>
        <dbReference type="SAM" id="MobiDB-lite"/>
    </source>
</evidence>
<dbReference type="PROSITE" id="PS01187">
    <property type="entry name" value="EGF_CA"/>
    <property type="match status" value="1"/>
</dbReference>
<feature type="domain" description="EGF-like" evidence="9">
    <location>
        <begin position="266"/>
        <end position="305"/>
    </location>
</feature>
<name>A0AA47M1W0_MERPO</name>
<dbReference type="Gene3D" id="4.10.75.10">
    <property type="entry name" value="Elafin-like"/>
    <property type="match status" value="1"/>
</dbReference>
<dbReference type="GO" id="GO:0005576">
    <property type="term" value="C:extracellular region"/>
    <property type="evidence" value="ECO:0007669"/>
    <property type="project" value="InterPro"/>
</dbReference>
<dbReference type="CDD" id="cd00054">
    <property type="entry name" value="EGF_CA"/>
    <property type="match status" value="2"/>
</dbReference>
<dbReference type="SUPFAM" id="SSF49265">
    <property type="entry name" value="Fibronectin type III"/>
    <property type="match status" value="1"/>
</dbReference>
<dbReference type="PROSITE" id="PS00010">
    <property type="entry name" value="ASX_HYDROXYL"/>
    <property type="match status" value="2"/>
</dbReference>
<evidence type="ECO:0000256" key="5">
    <source>
        <dbReference type="PROSITE-ProRule" id="PRU00076"/>
    </source>
</evidence>
<dbReference type="SMART" id="SM00179">
    <property type="entry name" value="EGF_CA"/>
    <property type="match status" value="2"/>
</dbReference>
<dbReference type="Pfam" id="PF01390">
    <property type="entry name" value="SEA"/>
    <property type="match status" value="1"/>
</dbReference>
<feature type="chain" id="PRO_5041305004" evidence="7">
    <location>
        <begin position="20"/>
        <end position="848"/>
    </location>
</feature>
<evidence type="ECO:0000256" key="3">
    <source>
        <dbReference type="ARBA" id="ARBA00022737"/>
    </source>
</evidence>
<dbReference type="PANTHER" id="PTHR24050:SF28">
    <property type="entry name" value="UROMODULIN-LIKE"/>
    <property type="match status" value="1"/>
</dbReference>
<dbReference type="PROSITE" id="PS50853">
    <property type="entry name" value="FN3"/>
    <property type="match status" value="1"/>
</dbReference>
<feature type="compositionally biased region" description="Pro residues" evidence="6">
    <location>
        <begin position="328"/>
        <end position="342"/>
    </location>
</feature>
<reference evidence="13" key="1">
    <citation type="journal article" date="2023" name="Front. Mar. Sci.">
        <title>A new Merluccius polli reference genome to investigate the effects of global change in West African waters.</title>
        <authorList>
            <person name="Mateo J.L."/>
            <person name="Blanco-Fernandez C."/>
            <person name="Garcia-Vazquez E."/>
            <person name="Machado-Schiaffino G."/>
        </authorList>
    </citation>
    <scope>NUCLEOTIDE SEQUENCE</scope>
    <source>
        <strain evidence="13">C29</strain>
        <tissue evidence="13">Fin</tissue>
    </source>
</reference>
<dbReference type="InterPro" id="IPR049883">
    <property type="entry name" value="NOTCH1_EGF-like"/>
</dbReference>
<dbReference type="FunFam" id="2.10.25.10:FF:000038">
    <property type="entry name" value="Fibrillin 2"/>
    <property type="match status" value="2"/>
</dbReference>
<dbReference type="InterPro" id="IPR013783">
    <property type="entry name" value="Ig-like_fold"/>
</dbReference>
<dbReference type="PROSITE" id="PS51390">
    <property type="entry name" value="WAP"/>
    <property type="match status" value="1"/>
</dbReference>
<evidence type="ECO:0000259" key="8">
    <source>
        <dbReference type="PROSITE" id="PS50024"/>
    </source>
</evidence>
<keyword evidence="14" id="KW-1185">Reference proteome</keyword>
<dbReference type="AlphaFoldDB" id="A0AA47M1W0"/>
<dbReference type="Pfam" id="PF00095">
    <property type="entry name" value="WAP"/>
    <property type="match status" value="1"/>
</dbReference>
<dbReference type="Pfam" id="PF07645">
    <property type="entry name" value="EGF_CA"/>
    <property type="match status" value="2"/>
</dbReference>
<accession>A0AA47M1W0</accession>
<evidence type="ECO:0000256" key="7">
    <source>
        <dbReference type="SAM" id="SignalP"/>
    </source>
</evidence>
<dbReference type="InterPro" id="IPR018097">
    <property type="entry name" value="EGF_Ca-bd_CS"/>
</dbReference>